<evidence type="ECO:0000313" key="2">
    <source>
        <dbReference type="EMBL" id="KRR11586.1"/>
    </source>
</evidence>
<dbReference type="RefSeq" id="WP_057849616.1">
    <property type="nucleotide sequence ID" value="NZ_LLXX01000038.1"/>
</dbReference>
<sequence>MSTRARGSVDTQIPLREYFLWVGGALLVLLFAADSLLPAPSDLKGPEAVVIDTSQSDFLPVRPGKEFAVAPSPIGVSIHTNKATGLS</sequence>
<feature type="transmembrane region" description="Helical" evidence="1">
    <location>
        <begin position="18"/>
        <end position="37"/>
    </location>
</feature>
<dbReference type="EMBL" id="LLXX01000038">
    <property type="protein sequence ID" value="KRR11586.1"/>
    <property type="molecule type" value="Genomic_DNA"/>
</dbReference>
<comment type="caution">
    <text evidence="2">The sequence shown here is derived from an EMBL/GenBank/DDBJ whole genome shotgun (WGS) entry which is preliminary data.</text>
</comment>
<keyword evidence="1" id="KW-0472">Membrane</keyword>
<keyword evidence="3" id="KW-1185">Reference proteome</keyword>
<reference evidence="2 3" key="1">
    <citation type="submission" date="2014-03" db="EMBL/GenBank/DDBJ databases">
        <title>Bradyrhizobium valentinum sp. nov., isolated from effective nodules of Lupinus mariae-josephae, a lupine endemic of basic-lime soils in Eastern Spain.</title>
        <authorList>
            <person name="Duran D."/>
            <person name="Rey L."/>
            <person name="Navarro A."/>
            <person name="Busquets A."/>
            <person name="Imperial J."/>
            <person name="Ruiz-Argueso T."/>
        </authorList>
    </citation>
    <scope>NUCLEOTIDE SEQUENCE [LARGE SCALE GENOMIC DNA]</scope>
    <source>
        <strain evidence="2 3">LmjM3</strain>
    </source>
</reference>
<dbReference type="AlphaFoldDB" id="A0A0R3LUC2"/>
<dbReference type="Proteomes" id="UP000051913">
    <property type="component" value="Unassembled WGS sequence"/>
</dbReference>
<evidence type="ECO:0000313" key="3">
    <source>
        <dbReference type="Proteomes" id="UP000051913"/>
    </source>
</evidence>
<organism evidence="2 3">
    <name type="scientific">Bradyrhizobium valentinum</name>
    <dbReference type="NCBI Taxonomy" id="1518501"/>
    <lineage>
        <taxon>Bacteria</taxon>
        <taxon>Pseudomonadati</taxon>
        <taxon>Pseudomonadota</taxon>
        <taxon>Alphaproteobacteria</taxon>
        <taxon>Hyphomicrobiales</taxon>
        <taxon>Nitrobacteraceae</taxon>
        <taxon>Bradyrhizobium</taxon>
    </lineage>
</organism>
<accession>A0A0R3LUC2</accession>
<gene>
    <name evidence="2" type="ORF">CP49_18330</name>
</gene>
<protein>
    <submittedName>
        <fullName evidence="2">Uncharacterized protein</fullName>
    </submittedName>
</protein>
<name>A0A0R3LUC2_9BRAD</name>
<keyword evidence="1" id="KW-1133">Transmembrane helix</keyword>
<keyword evidence="1" id="KW-0812">Transmembrane</keyword>
<evidence type="ECO:0000256" key="1">
    <source>
        <dbReference type="SAM" id="Phobius"/>
    </source>
</evidence>
<proteinExistence type="predicted"/>